<keyword evidence="3" id="KW-1185">Reference proteome</keyword>
<gene>
    <name evidence="2" type="ORF">B0T18DRAFT_423071</name>
</gene>
<dbReference type="EMBL" id="JAUKUD010000007">
    <property type="protein sequence ID" value="KAK0738893.1"/>
    <property type="molecule type" value="Genomic_DNA"/>
</dbReference>
<comment type="caution">
    <text evidence="2">The sequence shown here is derived from an EMBL/GenBank/DDBJ whole genome shotgun (WGS) entry which is preliminary data.</text>
</comment>
<sequence length="646" mass="74474">MRLFRRKKAKAEPSTPLEGVDLWTSWIVQCNALHPQHCAWSAKEKDVLHGMPNWLIDVERVCIVPAEPHYRYLTLSYVWGKLPFTQLNLKNLPTMQVDGAFSDTAVTLPKTITEAIEVVRSLGERFLWVDALCIVQDDVRTKEAQLQGMAAIYAKAYLTIVAAGGSDANHGLFGPETGSRGDKQTMYTTWARRGWTYQENLFSRRKLIFRARGVEWVCHCAEMDSLYIGLKEATDMKTESRCTVPTSVSGLIWRQFPDLTQFARLVFDYNQRELTKSSDVADPLKGIFTTLACFFPGGFLWGMPYMFFDITLLWQPKEPVQRREDGGHGHIPSWSWMGWQGKIDPESWIGGCEYIRKNGGQDPSRDSWRQNTPWHPILTSGKLQMDFKPVARWRGLETPLCNYQTPEILSTVFQYRDMIADQKGMVLLPPGWKRHKCKARDRELFDDQFKNPVEDLLRVGPKRYPAWYYTFDPEPSVSFWYPIPARYPPAQQPLAEQFPYLSCQTSRCWLRLSGQVRGKDHSARTVSLYTESRRWAGVIRLNQQADGEYNLAGTPCELIALSSGAVPNYELARHERYMEEYDWDVAEERRATAKAEPGGFQILYEFYNVMWIERGERDVAYRKAVGRVKKSIWDKLATECIDIVLG</sequence>
<feature type="domain" description="Heterokaryon incompatibility" evidence="1">
    <location>
        <begin position="72"/>
        <end position="183"/>
    </location>
</feature>
<evidence type="ECO:0000313" key="2">
    <source>
        <dbReference type="EMBL" id="KAK0738893.1"/>
    </source>
</evidence>
<proteinExistence type="predicted"/>
<organism evidence="2 3">
    <name type="scientific">Schizothecium vesticola</name>
    <dbReference type="NCBI Taxonomy" id="314040"/>
    <lineage>
        <taxon>Eukaryota</taxon>
        <taxon>Fungi</taxon>
        <taxon>Dikarya</taxon>
        <taxon>Ascomycota</taxon>
        <taxon>Pezizomycotina</taxon>
        <taxon>Sordariomycetes</taxon>
        <taxon>Sordariomycetidae</taxon>
        <taxon>Sordariales</taxon>
        <taxon>Schizotheciaceae</taxon>
        <taxon>Schizothecium</taxon>
    </lineage>
</organism>
<reference evidence="2" key="1">
    <citation type="submission" date="2023-06" db="EMBL/GenBank/DDBJ databases">
        <title>Genome-scale phylogeny and comparative genomics of the fungal order Sordariales.</title>
        <authorList>
            <consortium name="Lawrence Berkeley National Laboratory"/>
            <person name="Hensen N."/>
            <person name="Bonometti L."/>
            <person name="Westerberg I."/>
            <person name="Brannstrom I.O."/>
            <person name="Guillou S."/>
            <person name="Cros-Aarteil S."/>
            <person name="Calhoun S."/>
            <person name="Haridas S."/>
            <person name="Kuo A."/>
            <person name="Mondo S."/>
            <person name="Pangilinan J."/>
            <person name="Riley R."/>
            <person name="LaButti K."/>
            <person name="Andreopoulos B."/>
            <person name="Lipzen A."/>
            <person name="Chen C."/>
            <person name="Yanf M."/>
            <person name="Daum C."/>
            <person name="Ng V."/>
            <person name="Clum A."/>
            <person name="Steindorff A."/>
            <person name="Ohm R."/>
            <person name="Martin F."/>
            <person name="Silar P."/>
            <person name="Natvig D."/>
            <person name="Lalanne C."/>
            <person name="Gautier V."/>
            <person name="Ament-velasquez S.L."/>
            <person name="Kruys A."/>
            <person name="Hutchinson M.I."/>
            <person name="Powell A.J."/>
            <person name="Barry K."/>
            <person name="Miller A.N."/>
            <person name="Grigoriev I.V."/>
            <person name="Debuchy R."/>
            <person name="Gladieux P."/>
            <person name="Thoren M.H."/>
            <person name="Johannesson H."/>
        </authorList>
    </citation>
    <scope>NUCLEOTIDE SEQUENCE</scope>
    <source>
        <strain evidence="2">SMH3187-1</strain>
    </source>
</reference>
<accession>A0AA40BR47</accession>
<dbReference type="PANTHER" id="PTHR33112:SF1">
    <property type="entry name" value="HETEROKARYON INCOMPATIBILITY DOMAIN-CONTAINING PROTEIN"/>
    <property type="match status" value="1"/>
</dbReference>
<name>A0AA40BR47_9PEZI</name>
<dbReference type="Pfam" id="PF06985">
    <property type="entry name" value="HET"/>
    <property type="match status" value="1"/>
</dbReference>
<dbReference type="AlphaFoldDB" id="A0AA40BR47"/>
<dbReference type="PANTHER" id="PTHR33112">
    <property type="entry name" value="DOMAIN PROTEIN, PUTATIVE-RELATED"/>
    <property type="match status" value="1"/>
</dbReference>
<evidence type="ECO:0000313" key="3">
    <source>
        <dbReference type="Proteomes" id="UP001172155"/>
    </source>
</evidence>
<evidence type="ECO:0000259" key="1">
    <source>
        <dbReference type="Pfam" id="PF06985"/>
    </source>
</evidence>
<dbReference type="InterPro" id="IPR010730">
    <property type="entry name" value="HET"/>
</dbReference>
<dbReference type="Proteomes" id="UP001172155">
    <property type="component" value="Unassembled WGS sequence"/>
</dbReference>
<protein>
    <submittedName>
        <fullName evidence="2">Heterokaryon incompatibility protein-domain-containing protein</fullName>
    </submittedName>
</protein>